<proteinExistence type="predicted"/>
<sequence>MPRIAAARETSAASGWTERYARLLEQIEFIWDGPVLAEQAHTDGAPTAPTSAELINDQGGIVWCHRTTLWGVTTHQSRAGASTPLRFAGQYADPETGFHYNFRRRSQRKEPGRTGVENPRRRSEDGEHNPSLQFRQVDMVHKFLVKPASSLAGTLTYSESDHGFAFRPENVEDLVERVGAEGRTSLVADTLQLEVAVGTGRALYVWGYLPKTSWNPANLKLPESKPAEVIVQIDDPPLEESISVSIARVNWDAFFDKRTGLVRVTRNHICSEELVEIAEGVHLGLSGTDLNSFWLKPEFIA</sequence>
<gene>
    <name evidence="2" type="ORF">GCM10010470_23620</name>
</gene>
<organism evidence="2 3">
    <name type="scientific">Saccharopolyspora taberi</name>
    <dbReference type="NCBI Taxonomy" id="60895"/>
    <lineage>
        <taxon>Bacteria</taxon>
        <taxon>Bacillati</taxon>
        <taxon>Actinomycetota</taxon>
        <taxon>Actinomycetes</taxon>
        <taxon>Pseudonocardiales</taxon>
        <taxon>Pseudonocardiaceae</taxon>
        <taxon>Saccharopolyspora</taxon>
    </lineage>
</organism>
<feature type="compositionally biased region" description="Basic and acidic residues" evidence="1">
    <location>
        <begin position="108"/>
        <end position="128"/>
    </location>
</feature>
<name>A0ABN3VB82_9PSEU</name>
<evidence type="ECO:0000256" key="1">
    <source>
        <dbReference type="SAM" id="MobiDB-lite"/>
    </source>
</evidence>
<evidence type="ECO:0000313" key="2">
    <source>
        <dbReference type="EMBL" id="GAA2788317.1"/>
    </source>
</evidence>
<dbReference type="Gene3D" id="2.180.10.10">
    <property type="entry name" value="RHS repeat-associated core"/>
    <property type="match status" value="1"/>
</dbReference>
<reference evidence="2 3" key="1">
    <citation type="journal article" date="2019" name="Int. J. Syst. Evol. Microbiol.">
        <title>The Global Catalogue of Microorganisms (GCM) 10K type strain sequencing project: providing services to taxonomists for standard genome sequencing and annotation.</title>
        <authorList>
            <consortium name="The Broad Institute Genomics Platform"/>
            <consortium name="The Broad Institute Genome Sequencing Center for Infectious Disease"/>
            <person name="Wu L."/>
            <person name="Ma J."/>
        </authorList>
    </citation>
    <scope>NUCLEOTIDE SEQUENCE [LARGE SCALE GENOMIC DNA]</scope>
    <source>
        <strain evidence="2 3">JCM 9383</strain>
    </source>
</reference>
<protein>
    <submittedName>
        <fullName evidence="2">Uncharacterized protein</fullName>
    </submittedName>
</protein>
<feature type="region of interest" description="Disordered" evidence="1">
    <location>
        <begin position="98"/>
        <end position="129"/>
    </location>
</feature>
<dbReference type="EMBL" id="BAAAUX010000011">
    <property type="protein sequence ID" value="GAA2788317.1"/>
    <property type="molecule type" value="Genomic_DNA"/>
</dbReference>
<comment type="caution">
    <text evidence="2">The sequence shown here is derived from an EMBL/GenBank/DDBJ whole genome shotgun (WGS) entry which is preliminary data.</text>
</comment>
<dbReference type="Proteomes" id="UP001500979">
    <property type="component" value="Unassembled WGS sequence"/>
</dbReference>
<keyword evidence="3" id="KW-1185">Reference proteome</keyword>
<accession>A0ABN3VB82</accession>
<evidence type="ECO:0000313" key="3">
    <source>
        <dbReference type="Proteomes" id="UP001500979"/>
    </source>
</evidence>
<dbReference type="RefSeq" id="WP_344679625.1">
    <property type="nucleotide sequence ID" value="NZ_BAAAUX010000011.1"/>
</dbReference>